<evidence type="ECO:0000313" key="3">
    <source>
        <dbReference type="EMBL" id="RYQ90271.1"/>
    </source>
</evidence>
<feature type="compositionally biased region" description="Low complexity" evidence="1">
    <location>
        <begin position="269"/>
        <end position="279"/>
    </location>
</feature>
<organism evidence="3 4">
    <name type="scientific">Arachis hypogaea</name>
    <name type="common">Peanut</name>
    <dbReference type="NCBI Taxonomy" id="3818"/>
    <lineage>
        <taxon>Eukaryota</taxon>
        <taxon>Viridiplantae</taxon>
        <taxon>Streptophyta</taxon>
        <taxon>Embryophyta</taxon>
        <taxon>Tracheophyta</taxon>
        <taxon>Spermatophyta</taxon>
        <taxon>Magnoliopsida</taxon>
        <taxon>eudicotyledons</taxon>
        <taxon>Gunneridae</taxon>
        <taxon>Pentapetalae</taxon>
        <taxon>rosids</taxon>
        <taxon>fabids</taxon>
        <taxon>Fabales</taxon>
        <taxon>Fabaceae</taxon>
        <taxon>Papilionoideae</taxon>
        <taxon>50 kb inversion clade</taxon>
        <taxon>dalbergioids sensu lato</taxon>
        <taxon>Dalbergieae</taxon>
        <taxon>Pterocarpus clade</taxon>
        <taxon>Arachis</taxon>
    </lineage>
</organism>
<keyword evidence="4" id="KW-1185">Reference proteome</keyword>
<dbReference type="InterPro" id="IPR004332">
    <property type="entry name" value="Transposase_MuDR"/>
</dbReference>
<proteinExistence type="predicted"/>
<name>A0A444XKS6_ARAHY</name>
<protein>
    <recommendedName>
        <fullName evidence="2">Transposase MuDR plant domain-containing protein</fullName>
    </recommendedName>
</protein>
<sequence length="402" mass="45056">MHKYNTRYHEMIYVLEEPINTGGASVSSHISAEGCEKMAESVFLLVHHRGKIDENTSEGVTFSSKKQVGVFINPSTSLDDLRNSILQKLGKCSKKLVKQMFFRIHISLRQGYVKFGKYEMLGYNDIHVIFHSQSRFPDLGAMELFAKMADVEGSSGGSAPNLPTVGVDGASSAIPICHDITAHVSSPSFAADLAVHAEDGDCLGDVRTFRELAAAIREGPVLDGATMFMEIRDRDPLAEAIGDDDSDSEPPIIGDESDGEDDTRPVGRSQGQTSSQTQQYPPHFSTLDLEAMNQPAFLGRQMSTIHRDEHDMHGTEEFEVGQRFQSKEEAVSMVKNYNIRRGVQYMVFKSDQLKYHEKCVQFENGCNWLIRVTIWHWKGYWEVRKYNGPHACLATELSTDHR</sequence>
<evidence type="ECO:0000256" key="1">
    <source>
        <dbReference type="SAM" id="MobiDB-lite"/>
    </source>
</evidence>
<dbReference type="EMBL" id="SDMP01000019">
    <property type="protein sequence ID" value="RYQ90271.1"/>
    <property type="molecule type" value="Genomic_DNA"/>
</dbReference>
<evidence type="ECO:0000313" key="4">
    <source>
        <dbReference type="Proteomes" id="UP000289738"/>
    </source>
</evidence>
<accession>A0A444XKS6</accession>
<dbReference type="Pfam" id="PF03108">
    <property type="entry name" value="DBD_Tnp_Mut"/>
    <property type="match status" value="1"/>
</dbReference>
<dbReference type="AlphaFoldDB" id="A0A444XKS6"/>
<comment type="caution">
    <text evidence="3">The sequence shown here is derived from an EMBL/GenBank/DDBJ whole genome shotgun (WGS) entry which is preliminary data.</text>
</comment>
<gene>
    <name evidence="3" type="ORF">Ahy_B09g096456</name>
</gene>
<feature type="region of interest" description="Disordered" evidence="1">
    <location>
        <begin position="239"/>
        <end position="281"/>
    </location>
</feature>
<feature type="domain" description="Transposase MuDR plant" evidence="2">
    <location>
        <begin position="319"/>
        <end position="372"/>
    </location>
</feature>
<dbReference type="Proteomes" id="UP000289738">
    <property type="component" value="Chromosome B09"/>
</dbReference>
<evidence type="ECO:0000259" key="2">
    <source>
        <dbReference type="Pfam" id="PF03108"/>
    </source>
</evidence>
<reference evidence="3 4" key="1">
    <citation type="submission" date="2019-01" db="EMBL/GenBank/DDBJ databases">
        <title>Sequencing of cultivated peanut Arachis hypogaea provides insights into genome evolution and oil improvement.</title>
        <authorList>
            <person name="Chen X."/>
        </authorList>
    </citation>
    <scope>NUCLEOTIDE SEQUENCE [LARGE SCALE GENOMIC DNA]</scope>
    <source>
        <strain evidence="4">cv. Fuhuasheng</strain>
        <tissue evidence="3">Leaves</tissue>
    </source>
</reference>